<dbReference type="OrthoDB" id="7979834at2759"/>
<feature type="domain" description="DUF753" evidence="2">
    <location>
        <begin position="25"/>
        <end position="91"/>
    </location>
</feature>
<dbReference type="Pfam" id="PF05444">
    <property type="entry name" value="DUF753"/>
    <property type="match status" value="1"/>
</dbReference>
<dbReference type="InterPro" id="IPR008472">
    <property type="entry name" value="DUF753"/>
</dbReference>
<proteinExistence type="predicted"/>
<keyword evidence="3" id="KW-1185">Reference proteome</keyword>
<evidence type="ECO:0000313" key="3">
    <source>
        <dbReference type="Proteomes" id="UP001652661"/>
    </source>
</evidence>
<dbReference type="Proteomes" id="UP001652661">
    <property type="component" value="Chromosome 2L"/>
</dbReference>
<protein>
    <submittedName>
        <fullName evidence="4">Keratin-associated protein 10-7</fullName>
    </submittedName>
</protein>
<sequence length="346" mass="35938">MRGLNLIIAVITTLVVTQLDSSLGLQCLSCSSTDANCLTNPSSVTGVDCSSNNCFTATAANGTVSRGCLPDGQTTCTDSTSCQICNTDKCNTNTVCYKCTGESCNTVTDAMLAVCSTDTSKCYTTGWSATNMTRSCTADTTQTYKCPADATDPSCSICSTAQCNKVAYQREEGSCITCPNCVEAQEASAGQACTILYNQTFTGCYTTTAGARGCLNNLEGGCTDATTCQSCTANNCNTAAGPFKCIACLSNEVSGCWTGEGTELPSVDCANGTCFSGVWNGLGVRNCITAGSELMQYQCINKVEPYRCQTCTTSLCNKDSFNGSGSLSQMGVVGLFLGLLVVLRSA</sequence>
<dbReference type="RefSeq" id="XP_017029581.1">
    <property type="nucleotide sequence ID" value="XM_017174092.3"/>
</dbReference>
<organism evidence="3 4">
    <name type="scientific">Drosophila kikkawai</name>
    <name type="common">Fruit fly</name>
    <dbReference type="NCBI Taxonomy" id="30033"/>
    <lineage>
        <taxon>Eukaryota</taxon>
        <taxon>Metazoa</taxon>
        <taxon>Ecdysozoa</taxon>
        <taxon>Arthropoda</taxon>
        <taxon>Hexapoda</taxon>
        <taxon>Insecta</taxon>
        <taxon>Pterygota</taxon>
        <taxon>Neoptera</taxon>
        <taxon>Endopterygota</taxon>
        <taxon>Diptera</taxon>
        <taxon>Brachycera</taxon>
        <taxon>Muscomorpha</taxon>
        <taxon>Ephydroidea</taxon>
        <taxon>Drosophilidae</taxon>
        <taxon>Drosophila</taxon>
        <taxon>Sophophora</taxon>
    </lineage>
</organism>
<keyword evidence="1" id="KW-0732">Signal</keyword>
<gene>
    <name evidence="4" type="primary">LOC108079686</name>
</gene>
<evidence type="ECO:0000313" key="4">
    <source>
        <dbReference type="RefSeq" id="XP_017029581.1"/>
    </source>
</evidence>
<dbReference type="GeneID" id="108079686"/>
<name>A0A6P4J2N2_DROKI</name>
<evidence type="ECO:0000259" key="2">
    <source>
        <dbReference type="Pfam" id="PF05444"/>
    </source>
</evidence>
<feature type="signal peptide" evidence="1">
    <location>
        <begin position="1"/>
        <end position="24"/>
    </location>
</feature>
<dbReference type="PANTHER" id="PTHR21721:SF27">
    <property type="entry name" value="GH09876P"/>
    <property type="match status" value="1"/>
</dbReference>
<feature type="chain" id="PRO_5028237564" evidence="1">
    <location>
        <begin position="25"/>
        <end position="346"/>
    </location>
</feature>
<evidence type="ECO:0000256" key="1">
    <source>
        <dbReference type="SAM" id="SignalP"/>
    </source>
</evidence>
<reference evidence="3" key="1">
    <citation type="submission" date="2025-05" db="UniProtKB">
        <authorList>
            <consortium name="RefSeq"/>
        </authorList>
    </citation>
    <scope>NUCLEOTIDE SEQUENCE [LARGE SCALE GENOMIC DNA]</scope>
    <source>
        <strain evidence="3">14028-0561.14</strain>
    </source>
</reference>
<accession>A0A6P4J2N2</accession>
<dbReference type="PANTHER" id="PTHR21721">
    <property type="entry name" value="GH09876P-RELATED"/>
    <property type="match status" value="1"/>
</dbReference>
<reference evidence="4" key="2">
    <citation type="submission" date="2025-08" db="UniProtKB">
        <authorList>
            <consortium name="RefSeq"/>
        </authorList>
    </citation>
    <scope>IDENTIFICATION</scope>
    <source>
        <strain evidence="4">14028-0561.14</strain>
        <tissue evidence="4">Whole fly</tissue>
    </source>
</reference>
<dbReference type="AlphaFoldDB" id="A0A6P4J2N2"/>